<dbReference type="PANTHER" id="PTHR34580:SF3">
    <property type="entry name" value="PROTEIN PAFB"/>
    <property type="match status" value="1"/>
</dbReference>
<dbReference type="PROSITE" id="PS00894">
    <property type="entry name" value="HTH_DEOR_1"/>
    <property type="match status" value="1"/>
</dbReference>
<keyword evidence="6" id="KW-1185">Reference proteome</keyword>
<dbReference type="Pfam" id="PF08279">
    <property type="entry name" value="HTH_11"/>
    <property type="match status" value="1"/>
</dbReference>
<protein>
    <submittedName>
        <fullName evidence="5">WYL domain-containing protein</fullName>
    </submittedName>
</protein>
<sequence>MTGSSSRMLALLSLLQTRRDWPGHVLAERLGVTPRTVRRDVDRLRGLGYEVAATKGPDGGYRLGAGMHLPPLLLDDAQAVAVAVALQHVPASGVDLEEAAERALLTVRQVMPSRLRHRLDAVRFTTTGPGGDDARVDPAVLEAVSTAVQERRTLRFDYAGRDGLPRRAEPHALVARAGRWFVVAWDLDRDDWRTFRVDRMAPRTPAGAVFAPREIPASDAASFLEARLRGATHEEGWPCVGTVEIGLPASEVVPWAGDGTVEALGPRSCRVTVGSWSWAGVLASVARFDAPFTVVGPEELRDAAVTLAQRCAASAEPPTSRVDPAR</sequence>
<dbReference type="RefSeq" id="WP_198732090.1">
    <property type="nucleotide sequence ID" value="NZ_JAEINH010000001.1"/>
</dbReference>
<name>A0A934MC43_9MICO</name>
<evidence type="ECO:0000313" key="5">
    <source>
        <dbReference type="EMBL" id="MBI9113519.1"/>
    </source>
</evidence>
<dbReference type="Pfam" id="PF13280">
    <property type="entry name" value="WYL"/>
    <property type="match status" value="1"/>
</dbReference>
<evidence type="ECO:0000256" key="1">
    <source>
        <dbReference type="ARBA" id="ARBA00023015"/>
    </source>
</evidence>
<evidence type="ECO:0000259" key="4">
    <source>
        <dbReference type="PROSITE" id="PS51000"/>
    </source>
</evidence>
<dbReference type="InterPro" id="IPR026881">
    <property type="entry name" value="WYL_dom"/>
</dbReference>
<accession>A0A934MC43</accession>
<keyword evidence="1" id="KW-0805">Transcription regulation</keyword>
<dbReference type="InterPro" id="IPR036390">
    <property type="entry name" value="WH_DNA-bd_sf"/>
</dbReference>
<dbReference type="InterPro" id="IPR001034">
    <property type="entry name" value="DeoR_HTH"/>
</dbReference>
<gene>
    <name evidence="5" type="ORF">JAV76_00645</name>
</gene>
<dbReference type="PROSITE" id="PS52050">
    <property type="entry name" value="WYL"/>
    <property type="match status" value="1"/>
</dbReference>
<dbReference type="GO" id="GO:0003677">
    <property type="term" value="F:DNA binding"/>
    <property type="evidence" value="ECO:0007669"/>
    <property type="project" value="UniProtKB-KW"/>
</dbReference>
<dbReference type="Gene3D" id="1.10.10.10">
    <property type="entry name" value="Winged helix-like DNA-binding domain superfamily/Winged helix DNA-binding domain"/>
    <property type="match status" value="1"/>
</dbReference>
<proteinExistence type="predicted"/>
<dbReference type="PROSITE" id="PS51000">
    <property type="entry name" value="HTH_DEOR_2"/>
    <property type="match status" value="1"/>
</dbReference>
<dbReference type="InterPro" id="IPR036388">
    <property type="entry name" value="WH-like_DNA-bd_sf"/>
</dbReference>
<dbReference type="PIRSF" id="PIRSF016838">
    <property type="entry name" value="PafC"/>
    <property type="match status" value="1"/>
</dbReference>
<evidence type="ECO:0000313" key="6">
    <source>
        <dbReference type="Proteomes" id="UP000602087"/>
    </source>
</evidence>
<dbReference type="InterPro" id="IPR028349">
    <property type="entry name" value="PafC-like"/>
</dbReference>
<comment type="caution">
    <text evidence="5">The sequence shown here is derived from an EMBL/GenBank/DDBJ whole genome shotgun (WGS) entry which is preliminary data.</text>
</comment>
<dbReference type="AlphaFoldDB" id="A0A934MC43"/>
<feature type="domain" description="HTH deoR-type" evidence="4">
    <location>
        <begin position="4"/>
        <end position="63"/>
    </location>
</feature>
<keyword evidence="2" id="KW-0238">DNA-binding</keyword>
<evidence type="ECO:0000256" key="3">
    <source>
        <dbReference type="ARBA" id="ARBA00023163"/>
    </source>
</evidence>
<reference evidence="5" key="1">
    <citation type="submission" date="2020-12" db="EMBL/GenBank/DDBJ databases">
        <title>Sanguibacter suaedae sp. nov., isolated from Suaeda aralocaspica.</title>
        <authorList>
            <person name="Ma Q."/>
        </authorList>
    </citation>
    <scope>NUCLEOTIDE SEQUENCE</scope>
    <source>
        <strain evidence="5">YZGR15</strain>
    </source>
</reference>
<keyword evidence="3" id="KW-0804">Transcription</keyword>
<dbReference type="Proteomes" id="UP000602087">
    <property type="component" value="Unassembled WGS sequence"/>
</dbReference>
<dbReference type="EMBL" id="JAEINH010000001">
    <property type="protein sequence ID" value="MBI9113519.1"/>
    <property type="molecule type" value="Genomic_DNA"/>
</dbReference>
<dbReference type="InterPro" id="IPR013196">
    <property type="entry name" value="HTH_11"/>
</dbReference>
<dbReference type="PANTHER" id="PTHR34580">
    <property type="match status" value="1"/>
</dbReference>
<dbReference type="InterPro" id="IPR051534">
    <property type="entry name" value="CBASS_pafABC_assoc_protein"/>
</dbReference>
<dbReference type="SUPFAM" id="SSF46785">
    <property type="entry name" value="Winged helix' DNA-binding domain"/>
    <property type="match status" value="1"/>
</dbReference>
<evidence type="ECO:0000256" key="2">
    <source>
        <dbReference type="ARBA" id="ARBA00023125"/>
    </source>
</evidence>
<dbReference type="GO" id="GO:0003700">
    <property type="term" value="F:DNA-binding transcription factor activity"/>
    <property type="evidence" value="ECO:0007669"/>
    <property type="project" value="InterPro"/>
</dbReference>
<organism evidence="5 6">
    <name type="scientific">Sanguibacter suaedae</name>
    <dbReference type="NCBI Taxonomy" id="2795737"/>
    <lineage>
        <taxon>Bacteria</taxon>
        <taxon>Bacillati</taxon>
        <taxon>Actinomycetota</taxon>
        <taxon>Actinomycetes</taxon>
        <taxon>Micrococcales</taxon>
        <taxon>Sanguibacteraceae</taxon>
        <taxon>Sanguibacter</taxon>
    </lineage>
</organism>
<dbReference type="InterPro" id="IPR018356">
    <property type="entry name" value="Tscrpt_reg_HTH_DeoR_CS"/>
</dbReference>